<proteinExistence type="inferred from homology"/>
<dbReference type="InterPro" id="IPR032466">
    <property type="entry name" value="Metal_Hydrolase"/>
</dbReference>
<gene>
    <name evidence="3" type="ORF">C7450_102262</name>
</gene>
<feature type="domain" description="Amidohydrolase-related" evidence="2">
    <location>
        <begin position="11"/>
        <end position="300"/>
    </location>
</feature>
<dbReference type="SUPFAM" id="SSF51556">
    <property type="entry name" value="Metallo-dependent hydrolases"/>
    <property type="match status" value="1"/>
</dbReference>
<dbReference type="AlphaFoldDB" id="A0A2V3UEE3"/>
<evidence type="ECO:0000259" key="2">
    <source>
        <dbReference type="Pfam" id="PF04909"/>
    </source>
</evidence>
<keyword evidence="3" id="KW-0378">Hydrolase</keyword>
<organism evidence="3 4">
    <name type="scientific">Chelatococcus asaccharovorans</name>
    <dbReference type="NCBI Taxonomy" id="28210"/>
    <lineage>
        <taxon>Bacteria</taxon>
        <taxon>Pseudomonadati</taxon>
        <taxon>Pseudomonadota</taxon>
        <taxon>Alphaproteobacteria</taxon>
        <taxon>Hyphomicrobiales</taxon>
        <taxon>Chelatococcaceae</taxon>
        <taxon>Chelatococcus</taxon>
    </lineage>
</organism>
<dbReference type="OrthoDB" id="9787654at2"/>
<dbReference type="Pfam" id="PF04909">
    <property type="entry name" value="Amidohydro_2"/>
    <property type="match status" value="1"/>
</dbReference>
<dbReference type="RefSeq" id="WP_110373493.1">
    <property type="nucleotide sequence ID" value="NZ_JAHBRY010000002.1"/>
</dbReference>
<dbReference type="Gene3D" id="3.20.20.140">
    <property type="entry name" value="Metal-dependent hydrolases"/>
    <property type="match status" value="1"/>
</dbReference>
<dbReference type="Proteomes" id="UP000248021">
    <property type="component" value="Unassembled WGS sequence"/>
</dbReference>
<comment type="similarity">
    <text evidence="1">Belongs to the metallo-dependent hydrolases superfamily.</text>
</comment>
<accession>A0A2V3UEE3</accession>
<keyword evidence="4" id="KW-1185">Reference proteome</keyword>
<protein>
    <submittedName>
        <fullName evidence="3">Putative TIM-barrel fold metal-dependent hydrolase</fullName>
    </submittedName>
</protein>
<reference evidence="3 4" key="1">
    <citation type="submission" date="2018-05" db="EMBL/GenBank/DDBJ databases">
        <title>Genomic Encyclopedia of Type Strains, Phase IV (KMG-IV): sequencing the most valuable type-strain genomes for metagenomic binning, comparative biology and taxonomic classification.</title>
        <authorList>
            <person name="Goeker M."/>
        </authorList>
    </citation>
    <scope>NUCLEOTIDE SEQUENCE [LARGE SCALE GENOMIC DNA]</scope>
    <source>
        <strain evidence="3 4">DSM 6462</strain>
    </source>
</reference>
<sequence length="306" mass="34046">MSAPANTLPIVDAHHHIWRQKDLTWLQGPSQPRIFGDYAPIKRDYPIDEYLTDIAGTGVVASVYVQTNWPPGGALAEVEWVDAEAARTGWPQAIVGYADFLDDEVVTLLAAQARFPRVRGIRQQIHWHEKTLYRFADRPDIADDPRFRRNLARLADHGWLFELQIFTSQMASGARLAAALPDITFVLEHAGMLEDLSDAGKARWRDGMRRLADCPNVATKLSGLGTFVHRNDAALIAEITAETVAIFGAERCLWGSNFPIEKLWTDYPSLVRSIRAAVADLSEGEQRAILCDNAARLYGLAVASEI</sequence>
<dbReference type="PANTHER" id="PTHR43569">
    <property type="entry name" value="AMIDOHYDROLASE"/>
    <property type="match status" value="1"/>
</dbReference>
<evidence type="ECO:0000313" key="3">
    <source>
        <dbReference type="EMBL" id="PXW63347.1"/>
    </source>
</evidence>
<name>A0A2V3UEE3_9HYPH</name>
<dbReference type="InterPro" id="IPR052350">
    <property type="entry name" value="Metallo-dep_Lactonases"/>
</dbReference>
<evidence type="ECO:0000256" key="1">
    <source>
        <dbReference type="ARBA" id="ARBA00038310"/>
    </source>
</evidence>
<dbReference type="GO" id="GO:0016787">
    <property type="term" value="F:hydrolase activity"/>
    <property type="evidence" value="ECO:0007669"/>
    <property type="project" value="UniProtKB-KW"/>
</dbReference>
<dbReference type="EMBL" id="QJJK01000002">
    <property type="protein sequence ID" value="PXW63347.1"/>
    <property type="molecule type" value="Genomic_DNA"/>
</dbReference>
<comment type="caution">
    <text evidence="3">The sequence shown here is derived from an EMBL/GenBank/DDBJ whole genome shotgun (WGS) entry which is preliminary data.</text>
</comment>
<dbReference type="InterPro" id="IPR006680">
    <property type="entry name" value="Amidohydro-rel"/>
</dbReference>
<evidence type="ECO:0000313" key="4">
    <source>
        <dbReference type="Proteomes" id="UP000248021"/>
    </source>
</evidence>
<dbReference type="PANTHER" id="PTHR43569:SF1">
    <property type="entry name" value="BLL3371 PROTEIN"/>
    <property type="match status" value="1"/>
</dbReference>